<evidence type="ECO:0008006" key="4">
    <source>
        <dbReference type="Google" id="ProtNLM"/>
    </source>
</evidence>
<evidence type="ECO:0000313" key="2">
    <source>
        <dbReference type="EMBL" id="GAA1529736.1"/>
    </source>
</evidence>
<proteinExistence type="predicted"/>
<comment type="caution">
    <text evidence="2">The sequence shown here is derived from an EMBL/GenBank/DDBJ whole genome shotgun (WGS) entry which is preliminary data.</text>
</comment>
<protein>
    <recommendedName>
        <fullName evidence="4">Clp R domain-containing protein</fullName>
    </recommendedName>
</protein>
<organism evidence="2 3">
    <name type="scientific">Dactylosporangium maewongense</name>
    <dbReference type="NCBI Taxonomy" id="634393"/>
    <lineage>
        <taxon>Bacteria</taxon>
        <taxon>Bacillati</taxon>
        <taxon>Actinomycetota</taxon>
        <taxon>Actinomycetes</taxon>
        <taxon>Micromonosporales</taxon>
        <taxon>Micromonosporaceae</taxon>
        <taxon>Dactylosporangium</taxon>
    </lineage>
</organism>
<dbReference type="Proteomes" id="UP001501470">
    <property type="component" value="Unassembled WGS sequence"/>
</dbReference>
<dbReference type="EMBL" id="BAAAQD010000011">
    <property type="protein sequence ID" value="GAA1529736.1"/>
    <property type="molecule type" value="Genomic_DNA"/>
</dbReference>
<accession>A0ABN2AXW8</accession>
<keyword evidence="1" id="KW-0812">Transmembrane</keyword>
<reference evidence="2 3" key="1">
    <citation type="journal article" date="2019" name="Int. J. Syst. Evol. Microbiol.">
        <title>The Global Catalogue of Microorganisms (GCM) 10K type strain sequencing project: providing services to taxonomists for standard genome sequencing and annotation.</title>
        <authorList>
            <consortium name="The Broad Institute Genomics Platform"/>
            <consortium name="The Broad Institute Genome Sequencing Center for Infectious Disease"/>
            <person name="Wu L."/>
            <person name="Ma J."/>
        </authorList>
    </citation>
    <scope>NUCLEOTIDE SEQUENCE [LARGE SCALE GENOMIC DNA]</scope>
    <source>
        <strain evidence="2 3">JCM 15933</strain>
    </source>
</reference>
<keyword evidence="1" id="KW-0472">Membrane</keyword>
<keyword evidence="3" id="KW-1185">Reference proteome</keyword>
<dbReference type="SUPFAM" id="SSF81923">
    <property type="entry name" value="Double Clp-N motif"/>
    <property type="match status" value="1"/>
</dbReference>
<sequence length="170" mass="17514">MALLTASEGRREMTPQDLAAALAGSPGNTAGLWPPAQADAGASAATGVAFDQAAKLVMEQAFHVAAQERAGHVGTEHLLAALVRIGPPEVVAWLDARGATADAVDALLAGLAGGPGVERLTAEPSRADERRWRRATAHARGETRMLPALIVPVLLVTTAIVVFACCLWGP</sequence>
<gene>
    <name evidence="2" type="ORF">GCM10009827_053780</name>
</gene>
<evidence type="ECO:0000313" key="3">
    <source>
        <dbReference type="Proteomes" id="UP001501470"/>
    </source>
</evidence>
<feature type="transmembrane region" description="Helical" evidence="1">
    <location>
        <begin position="148"/>
        <end position="169"/>
    </location>
</feature>
<name>A0ABN2AXW8_9ACTN</name>
<keyword evidence="1" id="KW-1133">Transmembrane helix</keyword>
<dbReference type="Gene3D" id="1.10.1780.10">
    <property type="entry name" value="Clp, N-terminal domain"/>
    <property type="match status" value="1"/>
</dbReference>
<dbReference type="InterPro" id="IPR036628">
    <property type="entry name" value="Clp_N_dom_sf"/>
</dbReference>
<evidence type="ECO:0000256" key="1">
    <source>
        <dbReference type="SAM" id="Phobius"/>
    </source>
</evidence>